<dbReference type="Proteomes" id="UP000499080">
    <property type="component" value="Unassembled WGS sequence"/>
</dbReference>
<comment type="caution">
    <text evidence="2">The sequence shown here is derived from an EMBL/GenBank/DDBJ whole genome shotgun (WGS) entry which is preliminary data.</text>
</comment>
<keyword evidence="3" id="KW-1185">Reference proteome</keyword>
<protein>
    <submittedName>
        <fullName evidence="2">Uncharacterized protein</fullName>
    </submittedName>
</protein>
<dbReference type="EMBL" id="BGPR01187147">
    <property type="protein sequence ID" value="GBM80507.1"/>
    <property type="molecule type" value="Genomic_DNA"/>
</dbReference>
<dbReference type="EMBL" id="BGPR01187188">
    <property type="protein sequence ID" value="GBM80620.1"/>
    <property type="molecule type" value="Genomic_DNA"/>
</dbReference>
<dbReference type="AlphaFoldDB" id="A0A4Y2ISE5"/>
<organism evidence="2 3">
    <name type="scientific">Araneus ventricosus</name>
    <name type="common">Orbweaver spider</name>
    <name type="synonym">Epeira ventricosa</name>
    <dbReference type="NCBI Taxonomy" id="182803"/>
    <lineage>
        <taxon>Eukaryota</taxon>
        <taxon>Metazoa</taxon>
        <taxon>Ecdysozoa</taxon>
        <taxon>Arthropoda</taxon>
        <taxon>Chelicerata</taxon>
        <taxon>Arachnida</taxon>
        <taxon>Araneae</taxon>
        <taxon>Araneomorphae</taxon>
        <taxon>Entelegynae</taxon>
        <taxon>Araneoidea</taxon>
        <taxon>Araneidae</taxon>
        <taxon>Araneus</taxon>
    </lineage>
</organism>
<reference evidence="2 3" key="1">
    <citation type="journal article" date="2019" name="Sci. Rep.">
        <title>Orb-weaving spider Araneus ventricosus genome elucidates the spidroin gene catalogue.</title>
        <authorList>
            <person name="Kono N."/>
            <person name="Nakamura H."/>
            <person name="Ohtoshi R."/>
            <person name="Moran D.A.P."/>
            <person name="Shinohara A."/>
            <person name="Yoshida Y."/>
            <person name="Fujiwara M."/>
            <person name="Mori M."/>
            <person name="Tomita M."/>
            <person name="Arakawa K."/>
        </authorList>
    </citation>
    <scope>NUCLEOTIDE SEQUENCE [LARGE SCALE GENOMIC DNA]</scope>
</reference>
<accession>A0A4Y2ISE5</accession>
<gene>
    <name evidence="2" type="ORF">AVEN_186038_1</name>
    <name evidence="1" type="ORF">AVEN_3665_1</name>
</gene>
<proteinExistence type="predicted"/>
<sequence>MSGISVEEYFTADDDLMVFEAEITDEMENDDEEVDDTHTPQSLLTSLYRRQSEVAPVGEWGDQALPLVGEKFCTPFTQRGIQLIDK</sequence>
<evidence type="ECO:0000313" key="2">
    <source>
        <dbReference type="EMBL" id="GBM80620.1"/>
    </source>
</evidence>
<name>A0A4Y2ISE5_ARAVE</name>
<evidence type="ECO:0000313" key="1">
    <source>
        <dbReference type="EMBL" id="GBM80507.1"/>
    </source>
</evidence>
<evidence type="ECO:0000313" key="3">
    <source>
        <dbReference type="Proteomes" id="UP000499080"/>
    </source>
</evidence>